<protein>
    <submittedName>
        <fullName evidence="1">1920_t:CDS:1</fullName>
    </submittedName>
</protein>
<keyword evidence="2" id="KW-1185">Reference proteome</keyword>
<comment type="caution">
    <text evidence="1">The sequence shown here is derived from an EMBL/GenBank/DDBJ whole genome shotgun (WGS) entry which is preliminary data.</text>
</comment>
<accession>A0ACA9PZ33</accession>
<name>A0ACA9PZ33_9GLOM</name>
<sequence>RNHASTEMDAFTGCVLVSIMDFIGISFSKDLLNLEEDSLTDVEKANSLWRKANRERKTSAPTSSPASSLASSPASSRASSPSPSMSVSSLGKRQRESDIIDAPAKKQYVPDINCFCPSVDVPLQANGFVNTLEVLKSAVRTFDQKTIALGSTRSYKCSNHLQVDSKCNESVPRESVYDAEMYRILHNWLAKVHRFEITTQWHLEGIGNDGDWHHFYCDLTIKKPDNPYPEVILELQATGSIPTLITHFNRAITYADQLHSQEIWIVHFSREDSVVSDPYWPFAKLQDRRLNITHFWHDKDFKNVRMSARFWDTTASLVFCGFSDDDDEGYYYDFNTGKTYTKSEHRYSIRAY</sequence>
<organism evidence="1 2">
    <name type="scientific">Racocetra persica</name>
    <dbReference type="NCBI Taxonomy" id="160502"/>
    <lineage>
        <taxon>Eukaryota</taxon>
        <taxon>Fungi</taxon>
        <taxon>Fungi incertae sedis</taxon>
        <taxon>Mucoromycota</taxon>
        <taxon>Glomeromycotina</taxon>
        <taxon>Glomeromycetes</taxon>
        <taxon>Diversisporales</taxon>
        <taxon>Gigasporaceae</taxon>
        <taxon>Racocetra</taxon>
    </lineage>
</organism>
<proteinExistence type="predicted"/>
<feature type="non-terminal residue" evidence="1">
    <location>
        <position position="1"/>
    </location>
</feature>
<gene>
    <name evidence="1" type="ORF">RPERSI_LOCUS12176</name>
</gene>
<dbReference type="Proteomes" id="UP000789920">
    <property type="component" value="Unassembled WGS sequence"/>
</dbReference>
<reference evidence="1" key="1">
    <citation type="submission" date="2021-06" db="EMBL/GenBank/DDBJ databases">
        <authorList>
            <person name="Kallberg Y."/>
            <person name="Tangrot J."/>
            <person name="Rosling A."/>
        </authorList>
    </citation>
    <scope>NUCLEOTIDE SEQUENCE</scope>
    <source>
        <strain evidence="1">MA461A</strain>
    </source>
</reference>
<evidence type="ECO:0000313" key="1">
    <source>
        <dbReference type="EMBL" id="CAG8731183.1"/>
    </source>
</evidence>
<evidence type="ECO:0000313" key="2">
    <source>
        <dbReference type="Proteomes" id="UP000789920"/>
    </source>
</evidence>
<dbReference type="EMBL" id="CAJVQC010025824">
    <property type="protein sequence ID" value="CAG8731183.1"/>
    <property type="molecule type" value="Genomic_DNA"/>
</dbReference>